<dbReference type="Proteomes" id="UP001165685">
    <property type="component" value="Unassembled WGS sequence"/>
</dbReference>
<gene>
    <name evidence="5" type="ORF">O4U47_20820</name>
</gene>
<keyword evidence="3 5" id="KW-0808">Transferase</keyword>
<evidence type="ECO:0000313" key="5">
    <source>
        <dbReference type="EMBL" id="MDA2806961.1"/>
    </source>
</evidence>
<dbReference type="SFLD" id="SFLDS00005">
    <property type="entry name" value="Isoprenoid_Synthase_Type_I"/>
    <property type="match status" value="1"/>
</dbReference>
<keyword evidence="1" id="KW-0479">Metal-binding</keyword>
<comment type="similarity">
    <text evidence="3">Belongs to the FPP/GGPP synthase family.</text>
</comment>
<dbReference type="PROSITE" id="PS00444">
    <property type="entry name" value="POLYPRENYL_SYNTHASE_2"/>
    <property type="match status" value="1"/>
</dbReference>
<evidence type="ECO:0000256" key="4">
    <source>
        <dbReference type="SAM" id="MobiDB-lite"/>
    </source>
</evidence>
<dbReference type="InterPro" id="IPR008949">
    <property type="entry name" value="Isoprenoid_synthase_dom_sf"/>
</dbReference>
<evidence type="ECO:0000256" key="1">
    <source>
        <dbReference type="ARBA" id="ARBA00022723"/>
    </source>
</evidence>
<dbReference type="PANTHER" id="PTHR12001">
    <property type="entry name" value="GERANYLGERANYL PYROPHOSPHATE SYNTHASE"/>
    <property type="match status" value="1"/>
</dbReference>
<feature type="region of interest" description="Disordered" evidence="4">
    <location>
        <begin position="1"/>
        <end position="31"/>
    </location>
</feature>
<protein>
    <submittedName>
        <fullName evidence="5">Family 2 encapsulin nanocompartment cargo protein polyprenyl transferase</fullName>
    </submittedName>
</protein>
<dbReference type="NCBIfam" id="NF041169">
    <property type="entry name" value="f2_encap_cargo4"/>
    <property type="match status" value="1"/>
</dbReference>
<reference evidence="5" key="1">
    <citation type="submission" date="2023-01" db="EMBL/GenBank/DDBJ databases">
        <title>Draft genome sequence of Nocardiopsis sp. LSu2-4 isolated from halophytes.</title>
        <authorList>
            <person name="Duangmal K."/>
            <person name="Chantavorakit T."/>
        </authorList>
    </citation>
    <scope>NUCLEOTIDE SEQUENCE</scope>
    <source>
        <strain evidence="5">LSu2-4</strain>
    </source>
</reference>
<organism evidence="5 6">
    <name type="scientific">Nocardiopsis suaedae</name>
    <dbReference type="NCBI Taxonomy" id="3018444"/>
    <lineage>
        <taxon>Bacteria</taxon>
        <taxon>Bacillati</taxon>
        <taxon>Actinomycetota</taxon>
        <taxon>Actinomycetes</taxon>
        <taxon>Streptosporangiales</taxon>
        <taxon>Nocardiopsidaceae</taxon>
        <taxon>Nocardiopsis</taxon>
    </lineage>
</organism>
<evidence type="ECO:0000313" key="6">
    <source>
        <dbReference type="Proteomes" id="UP001165685"/>
    </source>
</evidence>
<dbReference type="Pfam" id="PF00348">
    <property type="entry name" value="polyprenyl_synt"/>
    <property type="match status" value="1"/>
</dbReference>
<name>A0ABT4TRE9_9ACTN</name>
<dbReference type="PROSITE" id="PS00723">
    <property type="entry name" value="POLYPRENYL_SYNTHASE_1"/>
    <property type="match status" value="1"/>
</dbReference>
<sequence>MSPTESATEPTAPAPPAAAGPPPRSAAGVLSDSRDLVVPALREAVEGLPPAMRRIGGYHFGWCDGDGAPVAGGGGKALRPALVLLAAEAVGGGARPALPPAAAVELVHNFSLLHDDVMDGDTTRRHRPTAWTVFGAGPAVLAGDALLTLAFEEVSRGGSLVGAHRAAEAGRVLAAAVQDLIGGQSADLSFERREDVDLDECLSMAHGKTGALMACCTALGALWAGAGPARVGAMRDFGANLGLSFQIADDLLGIWGDPEVTGKPVHSDLRSRKKTLPVVAAVASGTPAGDELHALMAGHERLSGAEAEHAAGLVEAAGGRAWATERADALLENALEALRTAVPPGRHREELASLARLAAHRDG</sequence>
<dbReference type="InterPro" id="IPR033749">
    <property type="entry name" value="Polyprenyl_synt_CS"/>
</dbReference>
<dbReference type="SFLD" id="SFLDG01017">
    <property type="entry name" value="Polyprenyl_Transferase_Like"/>
    <property type="match status" value="1"/>
</dbReference>
<dbReference type="Gene3D" id="1.10.600.10">
    <property type="entry name" value="Farnesyl Diphosphate Synthase"/>
    <property type="match status" value="1"/>
</dbReference>
<feature type="compositionally biased region" description="Low complexity" evidence="4">
    <location>
        <begin position="1"/>
        <end position="11"/>
    </location>
</feature>
<dbReference type="PANTHER" id="PTHR12001:SF71">
    <property type="entry name" value="(2E,6E)-FARNESYL DIPHOSPHATE SYNTHASE"/>
    <property type="match status" value="1"/>
</dbReference>
<proteinExistence type="inferred from homology"/>
<dbReference type="GO" id="GO:0016740">
    <property type="term" value="F:transferase activity"/>
    <property type="evidence" value="ECO:0007669"/>
    <property type="project" value="UniProtKB-KW"/>
</dbReference>
<dbReference type="EMBL" id="JAQFWP010000044">
    <property type="protein sequence ID" value="MDA2806961.1"/>
    <property type="molecule type" value="Genomic_DNA"/>
</dbReference>
<comment type="caution">
    <text evidence="5">The sequence shown here is derived from an EMBL/GenBank/DDBJ whole genome shotgun (WGS) entry which is preliminary data.</text>
</comment>
<feature type="compositionally biased region" description="Pro residues" evidence="4">
    <location>
        <begin position="12"/>
        <end position="24"/>
    </location>
</feature>
<evidence type="ECO:0000256" key="2">
    <source>
        <dbReference type="ARBA" id="ARBA00022842"/>
    </source>
</evidence>
<keyword evidence="2" id="KW-0460">Magnesium</keyword>
<accession>A0ABT4TRE9</accession>
<dbReference type="SUPFAM" id="SSF48576">
    <property type="entry name" value="Terpenoid synthases"/>
    <property type="match status" value="1"/>
</dbReference>
<dbReference type="InterPro" id="IPR000092">
    <property type="entry name" value="Polyprenyl_synt"/>
</dbReference>
<evidence type="ECO:0000256" key="3">
    <source>
        <dbReference type="RuleBase" id="RU004466"/>
    </source>
</evidence>
<dbReference type="RefSeq" id="WP_270679592.1">
    <property type="nucleotide sequence ID" value="NZ_JAQFWP010000044.1"/>
</dbReference>
<keyword evidence="6" id="KW-1185">Reference proteome</keyword>
<dbReference type="CDD" id="cd00685">
    <property type="entry name" value="Trans_IPPS_HT"/>
    <property type="match status" value="1"/>
</dbReference>